<evidence type="ECO:0000313" key="5">
    <source>
        <dbReference type="Proteomes" id="UP001296943"/>
    </source>
</evidence>
<keyword evidence="5" id="KW-1185">Reference proteome</keyword>
<organism evidence="4 5">
    <name type="scientific">Aquibacillus albus</name>
    <dbReference type="NCBI Taxonomy" id="1168171"/>
    <lineage>
        <taxon>Bacteria</taxon>
        <taxon>Bacillati</taxon>
        <taxon>Bacillota</taxon>
        <taxon>Bacilli</taxon>
        <taxon>Bacillales</taxon>
        <taxon>Bacillaceae</taxon>
        <taxon>Aquibacillus</taxon>
    </lineage>
</organism>
<dbReference type="NCBIfam" id="NF040535">
    <property type="entry name" value="LiaF_C_term"/>
    <property type="match status" value="1"/>
</dbReference>
<evidence type="ECO:0000259" key="2">
    <source>
        <dbReference type="Pfam" id="PF09922"/>
    </source>
</evidence>
<sequence>MINKANIGIVDILLLGTMLLFLVELLFLNTGLLIFSVIFILLVYFGKKTYYRPRGKFMFWVGAFFLAVTVMNTIAFKVLLMVGVIYFVYKWYKSKQDPAYYAPQFTEHEPDEPEKIVRKKVVFTNNWFGEQKTPPRAYEWQDVNIQTAVGDVIIDLNYTVIPKSEPVVVIRNLVGNVQIRVPYDVEVSVHHSVMFGTVKILDHVEPNVWNKVLHLETPNYSDTNQKVKIFTSMVVGKIEVIRG</sequence>
<dbReference type="RefSeq" id="WP_204497977.1">
    <property type="nucleotide sequence ID" value="NZ_JAFBDR010000004.1"/>
</dbReference>
<evidence type="ECO:0000313" key="4">
    <source>
        <dbReference type="EMBL" id="MBM7570549.1"/>
    </source>
</evidence>
<comment type="caution">
    <text evidence="4">The sequence shown here is derived from an EMBL/GenBank/DDBJ whole genome shotgun (WGS) entry which is preliminary data.</text>
</comment>
<keyword evidence="1" id="KW-1133">Transmembrane helix</keyword>
<evidence type="ECO:0000259" key="3">
    <source>
        <dbReference type="Pfam" id="PF24661"/>
    </source>
</evidence>
<feature type="transmembrane region" description="Helical" evidence="1">
    <location>
        <begin position="57"/>
        <end position="89"/>
    </location>
</feature>
<dbReference type="InterPro" id="IPR056066">
    <property type="entry name" value="DUF7649"/>
</dbReference>
<dbReference type="InterPro" id="IPR024425">
    <property type="entry name" value="LiaF-like_C"/>
</dbReference>
<accession>A0ABS2MXC9</accession>
<dbReference type="EMBL" id="JAFBDR010000004">
    <property type="protein sequence ID" value="MBM7570549.1"/>
    <property type="molecule type" value="Genomic_DNA"/>
</dbReference>
<dbReference type="Pfam" id="PF24661">
    <property type="entry name" value="DUF7649"/>
    <property type="match status" value="1"/>
</dbReference>
<reference evidence="4 5" key="1">
    <citation type="submission" date="2021-01" db="EMBL/GenBank/DDBJ databases">
        <title>Genomic Encyclopedia of Type Strains, Phase IV (KMG-IV): sequencing the most valuable type-strain genomes for metagenomic binning, comparative biology and taxonomic classification.</title>
        <authorList>
            <person name="Goeker M."/>
        </authorList>
    </citation>
    <scope>NUCLEOTIDE SEQUENCE [LARGE SCALE GENOMIC DNA]</scope>
    <source>
        <strain evidence="4 5">DSM 23711</strain>
    </source>
</reference>
<name>A0ABS2MXC9_9BACI</name>
<keyword evidence="1" id="KW-0812">Transmembrane</keyword>
<dbReference type="InterPro" id="IPR016975">
    <property type="entry name" value="Cell_wall_LiaF"/>
</dbReference>
<feature type="domain" description="Cell wall-active antibiotics response LiaF-like C-terminal" evidence="2">
    <location>
        <begin position="127"/>
        <end position="240"/>
    </location>
</feature>
<protein>
    <submittedName>
        <fullName evidence="4">Lia operon protein LiaF</fullName>
    </submittedName>
</protein>
<keyword evidence="1" id="KW-0472">Membrane</keyword>
<dbReference type="Pfam" id="PF09922">
    <property type="entry name" value="LiaF-like_C"/>
    <property type="match status" value="1"/>
</dbReference>
<feature type="domain" description="DUF7649" evidence="3">
    <location>
        <begin position="14"/>
        <end position="90"/>
    </location>
</feature>
<dbReference type="Proteomes" id="UP001296943">
    <property type="component" value="Unassembled WGS sequence"/>
</dbReference>
<proteinExistence type="predicted"/>
<dbReference type="PIRSF" id="PIRSF031509">
    <property type="entry name" value="Cell_wall_LiaF/YvqF"/>
    <property type="match status" value="1"/>
</dbReference>
<evidence type="ECO:0000256" key="1">
    <source>
        <dbReference type="SAM" id="Phobius"/>
    </source>
</evidence>
<feature type="transmembrane region" description="Helical" evidence="1">
    <location>
        <begin position="12"/>
        <end position="45"/>
    </location>
</feature>
<dbReference type="InterPro" id="IPR047793">
    <property type="entry name" value="LiaF_C"/>
</dbReference>
<gene>
    <name evidence="4" type="ORF">JOC48_001027</name>
</gene>